<dbReference type="EMBL" id="VNHM01000016">
    <property type="protein sequence ID" value="TYO93918.1"/>
    <property type="molecule type" value="Genomic_DNA"/>
</dbReference>
<evidence type="ECO:0000259" key="1">
    <source>
        <dbReference type="Pfam" id="PF07796"/>
    </source>
</evidence>
<dbReference type="Pfam" id="PF07796">
    <property type="entry name" value="DUF1638"/>
    <property type="match status" value="1"/>
</dbReference>
<gene>
    <name evidence="2" type="ORF">LX24_02482</name>
</gene>
<dbReference type="AlphaFoldDB" id="A0A5S4ZNQ0"/>
<dbReference type="InterPro" id="IPR012437">
    <property type="entry name" value="DUF1638"/>
</dbReference>
<organism evidence="2 3">
    <name type="scientific">Desulfallas thermosapovorans DSM 6562</name>
    <dbReference type="NCBI Taxonomy" id="1121431"/>
    <lineage>
        <taxon>Bacteria</taxon>
        <taxon>Bacillati</taxon>
        <taxon>Bacillota</taxon>
        <taxon>Clostridia</taxon>
        <taxon>Eubacteriales</taxon>
        <taxon>Desulfallaceae</taxon>
        <taxon>Desulfallas</taxon>
    </lineage>
</organism>
<evidence type="ECO:0000313" key="2">
    <source>
        <dbReference type="EMBL" id="TYO93918.1"/>
    </source>
</evidence>
<keyword evidence="3" id="KW-1185">Reference proteome</keyword>
<dbReference type="RefSeq" id="WP_166512444.1">
    <property type="nucleotide sequence ID" value="NZ_VNHM01000016.1"/>
</dbReference>
<protein>
    <submittedName>
        <fullName evidence="2">Uncharacterized protein DUF1638</fullName>
    </submittedName>
</protein>
<sequence length="230" mass="25887">MSDVIIACQTLRDELDLAMRQTGLWYPVIWVESDYHNDPNQLRAKLQQEIDGQTGVRNILFAYGCCGSGLVGLKATSANLIIPKTEDCISMVLTRPGENFIRPKATYFLTRGWMEGSKSIFVEYEHAIKRYGEARTRRLFNVMLKHYRYFMLIDTGAYPVEGCLDKVRELAQNTGLQTVVSKGGLWFLKKLLTGPHGQEFSVVPRGGTVDISHFGMARHVPARQALQGSV</sequence>
<reference evidence="2 3" key="1">
    <citation type="submission" date="2019-07" db="EMBL/GenBank/DDBJ databases">
        <title>Genomic Encyclopedia of Type Strains, Phase I: the one thousand microbial genomes (KMG-I) project.</title>
        <authorList>
            <person name="Kyrpides N."/>
        </authorList>
    </citation>
    <scope>NUCLEOTIDE SEQUENCE [LARGE SCALE GENOMIC DNA]</scope>
    <source>
        <strain evidence="2 3">DSM 6562</strain>
    </source>
</reference>
<evidence type="ECO:0000313" key="3">
    <source>
        <dbReference type="Proteomes" id="UP000323166"/>
    </source>
</evidence>
<accession>A0A5S4ZNQ0</accession>
<dbReference type="Proteomes" id="UP000323166">
    <property type="component" value="Unassembled WGS sequence"/>
</dbReference>
<comment type="caution">
    <text evidence="2">The sequence shown here is derived from an EMBL/GenBank/DDBJ whole genome shotgun (WGS) entry which is preliminary data.</text>
</comment>
<proteinExistence type="predicted"/>
<feature type="domain" description="DUF1638" evidence="1">
    <location>
        <begin position="30"/>
        <end position="192"/>
    </location>
</feature>
<name>A0A5S4ZNQ0_9FIRM</name>